<dbReference type="EMBL" id="JBHTEK010000001">
    <property type="protein sequence ID" value="MFC7666329.1"/>
    <property type="molecule type" value="Genomic_DNA"/>
</dbReference>
<accession>A0ABW2U1T5</accession>
<name>A0ABW2U1T5_9BACT</name>
<proteinExistence type="predicted"/>
<sequence>MDSRPARSCFAGPLRRQCAAIGNYPPAVVAAAFPAEVSLAPRRCLCLYAAYPRQGSLALPSSDEPAGPARRISDRAGAGAPLLLTG</sequence>
<evidence type="ECO:0000313" key="3">
    <source>
        <dbReference type="Proteomes" id="UP001596513"/>
    </source>
</evidence>
<reference evidence="3" key="1">
    <citation type="journal article" date="2019" name="Int. J. Syst. Evol. Microbiol.">
        <title>The Global Catalogue of Microorganisms (GCM) 10K type strain sequencing project: providing services to taxonomists for standard genome sequencing and annotation.</title>
        <authorList>
            <consortium name="The Broad Institute Genomics Platform"/>
            <consortium name="The Broad Institute Genome Sequencing Center for Infectious Disease"/>
            <person name="Wu L."/>
            <person name="Ma J."/>
        </authorList>
    </citation>
    <scope>NUCLEOTIDE SEQUENCE [LARGE SCALE GENOMIC DNA]</scope>
    <source>
        <strain evidence="3">JCM 19635</strain>
    </source>
</reference>
<feature type="region of interest" description="Disordered" evidence="1">
    <location>
        <begin position="56"/>
        <end position="86"/>
    </location>
</feature>
<dbReference type="Proteomes" id="UP001596513">
    <property type="component" value="Unassembled WGS sequence"/>
</dbReference>
<protein>
    <submittedName>
        <fullName evidence="2">Uncharacterized protein</fullName>
    </submittedName>
</protein>
<comment type="caution">
    <text evidence="2">The sequence shown here is derived from an EMBL/GenBank/DDBJ whole genome shotgun (WGS) entry which is preliminary data.</text>
</comment>
<organism evidence="2 3">
    <name type="scientific">Hymenobacter humi</name>
    <dbReference type="NCBI Taxonomy" id="1411620"/>
    <lineage>
        <taxon>Bacteria</taxon>
        <taxon>Pseudomonadati</taxon>
        <taxon>Bacteroidota</taxon>
        <taxon>Cytophagia</taxon>
        <taxon>Cytophagales</taxon>
        <taxon>Hymenobacteraceae</taxon>
        <taxon>Hymenobacter</taxon>
    </lineage>
</organism>
<evidence type="ECO:0000313" key="2">
    <source>
        <dbReference type="EMBL" id="MFC7666329.1"/>
    </source>
</evidence>
<evidence type="ECO:0000256" key="1">
    <source>
        <dbReference type="SAM" id="MobiDB-lite"/>
    </source>
</evidence>
<dbReference type="RefSeq" id="WP_380199943.1">
    <property type="nucleotide sequence ID" value="NZ_JBHTEK010000001.1"/>
</dbReference>
<keyword evidence="3" id="KW-1185">Reference proteome</keyword>
<gene>
    <name evidence="2" type="ORF">ACFQT0_01965</name>
</gene>